<evidence type="ECO:0000259" key="1">
    <source>
        <dbReference type="Pfam" id="PF12973"/>
    </source>
</evidence>
<evidence type="ECO:0000313" key="4">
    <source>
        <dbReference type="EMBL" id="CAB5019032.1"/>
    </source>
</evidence>
<dbReference type="Gene3D" id="2.60.120.10">
    <property type="entry name" value="Jelly Rolls"/>
    <property type="match status" value="1"/>
</dbReference>
<organism evidence="3">
    <name type="scientific">freshwater metagenome</name>
    <dbReference type="NCBI Taxonomy" id="449393"/>
    <lineage>
        <taxon>unclassified sequences</taxon>
        <taxon>metagenomes</taxon>
        <taxon>ecological metagenomes</taxon>
    </lineage>
</organism>
<dbReference type="CDD" id="cd20302">
    <property type="entry name" value="cupin_DAD"/>
    <property type="match status" value="1"/>
</dbReference>
<dbReference type="AlphaFoldDB" id="A0A6J7DSG3"/>
<accession>A0A6J7DSG3</accession>
<dbReference type="Pfam" id="PF12973">
    <property type="entry name" value="Cupin_7"/>
    <property type="match status" value="1"/>
</dbReference>
<proteinExistence type="predicted"/>
<name>A0A6J7DSG3_9ZZZZ</name>
<evidence type="ECO:0000313" key="2">
    <source>
        <dbReference type="EMBL" id="CAB4818550.1"/>
    </source>
</evidence>
<dbReference type="EMBL" id="CAFBLT010000001">
    <property type="protein sequence ID" value="CAB4871249.1"/>
    <property type="molecule type" value="Genomic_DNA"/>
</dbReference>
<dbReference type="SUPFAM" id="SSF51182">
    <property type="entry name" value="RmlC-like cupins"/>
    <property type="match status" value="1"/>
</dbReference>
<dbReference type="InterPro" id="IPR014710">
    <property type="entry name" value="RmlC-like_jellyroll"/>
</dbReference>
<dbReference type="EMBL" id="CAFABE010000007">
    <property type="protein sequence ID" value="CAB4818550.1"/>
    <property type="molecule type" value="Genomic_DNA"/>
</dbReference>
<dbReference type="InterPro" id="IPR011051">
    <property type="entry name" value="RmlC_Cupin_sf"/>
</dbReference>
<reference evidence="3" key="1">
    <citation type="submission" date="2020-05" db="EMBL/GenBank/DDBJ databases">
        <authorList>
            <person name="Chiriac C."/>
            <person name="Salcher M."/>
            <person name="Ghai R."/>
            <person name="Kavagutti S V."/>
        </authorList>
    </citation>
    <scope>NUCLEOTIDE SEQUENCE</scope>
</reference>
<evidence type="ECO:0000313" key="3">
    <source>
        <dbReference type="EMBL" id="CAB4871249.1"/>
    </source>
</evidence>
<dbReference type="InterPro" id="IPR025979">
    <property type="entry name" value="ChrR-like_cupin_dom"/>
</dbReference>
<gene>
    <name evidence="2" type="ORF">UFOPK3164_00251</name>
    <name evidence="3" type="ORF">UFOPK3427_00809</name>
    <name evidence="4" type="ORF">UFOPK4112_00792</name>
</gene>
<sequence length="159" mass="17229">MTTIESAPSAILRLEEELPFVDLGDGSQLQVLQVDLASGVWIIRNRFVPGATVQTHRHTGSVYAFTVAGAWHYLESSDSVCVAGSYLYEPAGSVHTLHVLEENTDLTDVWFTIHGANLNLDANGNIDYVIDASTVLDFYQAACAEQHGLSNPPVVVINS</sequence>
<dbReference type="EMBL" id="CAFBPM010000006">
    <property type="protein sequence ID" value="CAB5019032.1"/>
    <property type="molecule type" value="Genomic_DNA"/>
</dbReference>
<protein>
    <submittedName>
        <fullName evidence="3">Unannotated protein</fullName>
    </submittedName>
</protein>
<feature type="domain" description="ChrR-like cupin" evidence="1">
    <location>
        <begin position="16"/>
        <end position="103"/>
    </location>
</feature>